<dbReference type="InterPro" id="IPR001867">
    <property type="entry name" value="OmpR/PhoB-type_DNA-bd"/>
</dbReference>
<dbReference type="GO" id="GO:0003677">
    <property type="term" value="F:DNA binding"/>
    <property type="evidence" value="ECO:0007669"/>
    <property type="project" value="UniProtKB-UniRule"/>
</dbReference>
<evidence type="ECO:0000313" key="4">
    <source>
        <dbReference type="EMBL" id="QKF77814.1"/>
    </source>
</evidence>
<dbReference type="InterPro" id="IPR016032">
    <property type="entry name" value="Sig_transdc_resp-reg_C-effctor"/>
</dbReference>
<gene>
    <name evidence="4" type="ORF">ADFLV_1797</name>
</gene>
<dbReference type="Pfam" id="PF00486">
    <property type="entry name" value="Trans_reg_C"/>
    <property type="match status" value="1"/>
</dbReference>
<feature type="domain" description="OmpR/PhoB-type" evidence="3">
    <location>
        <begin position="122"/>
        <end position="215"/>
    </location>
</feature>
<evidence type="ECO:0000259" key="3">
    <source>
        <dbReference type="PROSITE" id="PS51755"/>
    </source>
</evidence>
<accession>A0AAE7BHH1</accession>
<dbReference type="SMART" id="SM00862">
    <property type="entry name" value="Trans_reg_C"/>
    <property type="match status" value="1"/>
</dbReference>
<evidence type="ECO:0000256" key="2">
    <source>
        <dbReference type="PROSITE-ProRule" id="PRU01091"/>
    </source>
</evidence>
<dbReference type="AlphaFoldDB" id="A0AAE7BHH1"/>
<dbReference type="GO" id="GO:0000160">
    <property type="term" value="P:phosphorelay signal transduction system"/>
    <property type="evidence" value="ECO:0007669"/>
    <property type="project" value="InterPro"/>
</dbReference>
<reference evidence="4 5" key="1">
    <citation type="submission" date="2020-05" db="EMBL/GenBank/DDBJ databases">
        <title>Complete genome sequencing of Campylobacter and Arcobacter type strains.</title>
        <authorList>
            <person name="Miller W.G."/>
            <person name="Yee E."/>
        </authorList>
    </citation>
    <scope>NUCLEOTIDE SEQUENCE [LARGE SCALE GENOMIC DNA]</scope>
    <source>
        <strain evidence="4 5">LMG 25694</strain>
    </source>
</reference>
<dbReference type="KEGG" id="adz:ADFLV_1797"/>
<keyword evidence="1 2" id="KW-0238">DNA-binding</keyword>
<sequence length="215" mass="25449">MKELKYFNICYHSNILDNKFSEYLSSYSNNSFNYDNHEELIDLINTKDIHVVITKYNFELLKQVRVLDKQIQIIAILDQLNDTHLLQSLELTQIKFIHNLNCINDFIDTLKICIKNLDSKTSNIQTLKNDFVYDTYNKILFKKNVLIPLTKKEILFFDFIFKNSNIALSYDKINNEIWNGSMTQDALRSLIKEIRKKTYKELIKNVSGVGYRIDI</sequence>
<dbReference type="EMBL" id="CP053835">
    <property type="protein sequence ID" value="QKF77814.1"/>
    <property type="molecule type" value="Genomic_DNA"/>
</dbReference>
<organism evidence="4 5">
    <name type="scientific">Arcobacter defluvii</name>
    <dbReference type="NCBI Taxonomy" id="873191"/>
    <lineage>
        <taxon>Bacteria</taxon>
        <taxon>Pseudomonadati</taxon>
        <taxon>Campylobacterota</taxon>
        <taxon>Epsilonproteobacteria</taxon>
        <taxon>Campylobacterales</taxon>
        <taxon>Arcobacteraceae</taxon>
        <taxon>Arcobacter</taxon>
    </lineage>
</organism>
<dbReference type="SUPFAM" id="SSF46894">
    <property type="entry name" value="C-terminal effector domain of the bipartite response regulators"/>
    <property type="match status" value="1"/>
</dbReference>
<evidence type="ECO:0000256" key="1">
    <source>
        <dbReference type="ARBA" id="ARBA00023125"/>
    </source>
</evidence>
<keyword evidence="5" id="KW-1185">Reference proteome</keyword>
<protein>
    <submittedName>
        <fullName evidence="4">Signal transduction response regulator, OmpR family</fullName>
    </submittedName>
</protein>
<evidence type="ECO:0000313" key="5">
    <source>
        <dbReference type="Proteomes" id="UP000503313"/>
    </source>
</evidence>
<dbReference type="GO" id="GO:0006355">
    <property type="term" value="P:regulation of DNA-templated transcription"/>
    <property type="evidence" value="ECO:0007669"/>
    <property type="project" value="InterPro"/>
</dbReference>
<name>A0AAE7BHH1_9BACT</name>
<dbReference type="PROSITE" id="PS51755">
    <property type="entry name" value="OMPR_PHOB"/>
    <property type="match status" value="1"/>
</dbReference>
<dbReference type="RefSeq" id="WP_129010557.1">
    <property type="nucleotide sequence ID" value="NZ_CP053835.1"/>
</dbReference>
<dbReference type="Gene3D" id="1.10.10.10">
    <property type="entry name" value="Winged helix-like DNA-binding domain superfamily/Winged helix DNA-binding domain"/>
    <property type="match status" value="1"/>
</dbReference>
<proteinExistence type="predicted"/>
<dbReference type="InterPro" id="IPR036388">
    <property type="entry name" value="WH-like_DNA-bd_sf"/>
</dbReference>
<feature type="DNA-binding region" description="OmpR/PhoB-type" evidence="2">
    <location>
        <begin position="122"/>
        <end position="215"/>
    </location>
</feature>
<dbReference type="Proteomes" id="UP000503313">
    <property type="component" value="Chromosome"/>
</dbReference>